<accession>A0A8S1WSM8</accession>
<keyword evidence="2" id="KW-1185">Reference proteome</keyword>
<dbReference type="Proteomes" id="UP000683925">
    <property type="component" value="Unassembled WGS sequence"/>
</dbReference>
<evidence type="ECO:0000313" key="1">
    <source>
        <dbReference type="EMBL" id="CAD8191701.1"/>
    </source>
</evidence>
<organism evidence="1 2">
    <name type="scientific">Paramecium octaurelia</name>
    <dbReference type="NCBI Taxonomy" id="43137"/>
    <lineage>
        <taxon>Eukaryota</taxon>
        <taxon>Sar</taxon>
        <taxon>Alveolata</taxon>
        <taxon>Ciliophora</taxon>
        <taxon>Intramacronucleata</taxon>
        <taxon>Oligohymenophorea</taxon>
        <taxon>Peniculida</taxon>
        <taxon>Parameciidae</taxon>
        <taxon>Paramecium</taxon>
    </lineage>
</organism>
<comment type="caution">
    <text evidence="1">The sequence shown here is derived from an EMBL/GenBank/DDBJ whole genome shotgun (WGS) entry which is preliminary data.</text>
</comment>
<gene>
    <name evidence="1" type="ORF">POCTA_138.1.T1000137</name>
</gene>
<protein>
    <submittedName>
        <fullName evidence="1">Uncharacterized protein</fullName>
    </submittedName>
</protein>
<name>A0A8S1WSM8_PAROT</name>
<dbReference type="AlphaFoldDB" id="A0A8S1WSM8"/>
<dbReference type="EMBL" id="CAJJDP010000100">
    <property type="protein sequence ID" value="CAD8191701.1"/>
    <property type="molecule type" value="Genomic_DNA"/>
</dbReference>
<sequence length="35" mass="3802">MYHLIQGMIESGEGNSIQLFFCMVKGVTPSSRAIG</sequence>
<reference evidence="1" key="1">
    <citation type="submission" date="2021-01" db="EMBL/GenBank/DDBJ databases">
        <authorList>
            <consortium name="Genoscope - CEA"/>
            <person name="William W."/>
        </authorList>
    </citation>
    <scope>NUCLEOTIDE SEQUENCE</scope>
</reference>
<evidence type="ECO:0000313" key="2">
    <source>
        <dbReference type="Proteomes" id="UP000683925"/>
    </source>
</evidence>
<proteinExistence type="predicted"/>